<dbReference type="PANTHER" id="PTHR18952">
    <property type="entry name" value="CARBONIC ANHYDRASE"/>
    <property type="match status" value="1"/>
</dbReference>
<evidence type="ECO:0000256" key="7">
    <source>
        <dbReference type="ARBA" id="ARBA00022833"/>
    </source>
</evidence>
<evidence type="ECO:0000256" key="1">
    <source>
        <dbReference type="ARBA" id="ARBA00002904"/>
    </source>
</evidence>
<dbReference type="PANTHER" id="PTHR18952:SF265">
    <property type="entry name" value="CARBONIC ANHYDRASE"/>
    <property type="match status" value="1"/>
</dbReference>
<dbReference type="Gene3D" id="3.10.200.10">
    <property type="entry name" value="Alpha carbonic anhydrase"/>
    <property type="match status" value="2"/>
</dbReference>
<evidence type="ECO:0000256" key="2">
    <source>
        <dbReference type="ARBA" id="ARBA00004613"/>
    </source>
</evidence>
<proteinExistence type="inferred from homology"/>
<evidence type="ECO:0000313" key="12">
    <source>
        <dbReference type="EnsemblMetazoa" id="G16842.1:cds"/>
    </source>
</evidence>
<evidence type="ECO:0000256" key="6">
    <source>
        <dbReference type="ARBA" id="ARBA00022723"/>
    </source>
</evidence>
<reference evidence="12" key="1">
    <citation type="submission" date="2022-08" db="UniProtKB">
        <authorList>
            <consortium name="EnsemblMetazoa"/>
        </authorList>
    </citation>
    <scope>IDENTIFICATION</scope>
    <source>
        <strain evidence="12">05x7-T-G4-1.051#20</strain>
    </source>
</reference>
<evidence type="ECO:0000256" key="4">
    <source>
        <dbReference type="ARBA" id="ARBA00012925"/>
    </source>
</evidence>
<keyword evidence="5" id="KW-0964">Secreted</keyword>
<dbReference type="InterPro" id="IPR023561">
    <property type="entry name" value="Carbonic_anhydrase_a-class"/>
</dbReference>
<dbReference type="GO" id="GO:0004089">
    <property type="term" value="F:carbonate dehydratase activity"/>
    <property type="evidence" value="ECO:0007669"/>
    <property type="project" value="UniProtKB-UniRule"/>
</dbReference>
<dbReference type="PROSITE" id="PS51144">
    <property type="entry name" value="ALPHA_CA_2"/>
    <property type="match status" value="1"/>
</dbReference>
<comment type="function">
    <text evidence="1 10">Reversible hydration of carbon dioxide.</text>
</comment>
<evidence type="ECO:0000256" key="9">
    <source>
        <dbReference type="ARBA" id="ARBA00048348"/>
    </source>
</evidence>
<evidence type="ECO:0000256" key="10">
    <source>
        <dbReference type="RuleBase" id="RU367011"/>
    </source>
</evidence>
<evidence type="ECO:0000313" key="13">
    <source>
        <dbReference type="Proteomes" id="UP000005408"/>
    </source>
</evidence>
<comment type="subcellular location">
    <subcellularLocation>
        <location evidence="2">Secreted</location>
    </subcellularLocation>
</comment>
<evidence type="ECO:0000256" key="5">
    <source>
        <dbReference type="ARBA" id="ARBA00022525"/>
    </source>
</evidence>
<evidence type="ECO:0000256" key="8">
    <source>
        <dbReference type="ARBA" id="ARBA00023239"/>
    </source>
</evidence>
<keyword evidence="13" id="KW-1185">Reference proteome</keyword>
<dbReference type="Proteomes" id="UP000005408">
    <property type="component" value="Unassembled WGS sequence"/>
</dbReference>
<dbReference type="GO" id="GO:0005576">
    <property type="term" value="C:extracellular region"/>
    <property type="evidence" value="ECO:0007669"/>
    <property type="project" value="UniProtKB-SubCell"/>
</dbReference>
<keyword evidence="10" id="KW-0732">Signal</keyword>
<dbReference type="OMA" id="YTEATCH"/>
<protein>
    <recommendedName>
        <fullName evidence="4 10">Carbonic anhydrase</fullName>
        <ecNumber evidence="4 10">4.2.1.1</ecNumber>
    </recommendedName>
</protein>
<comment type="cofactor">
    <cofactor evidence="10">
        <name>Zn(2+)</name>
        <dbReference type="ChEBI" id="CHEBI:29105"/>
    </cofactor>
</comment>
<dbReference type="AlphaFoldDB" id="A0A8W8J5M4"/>
<organism evidence="12 13">
    <name type="scientific">Magallana gigas</name>
    <name type="common">Pacific oyster</name>
    <name type="synonym">Crassostrea gigas</name>
    <dbReference type="NCBI Taxonomy" id="29159"/>
    <lineage>
        <taxon>Eukaryota</taxon>
        <taxon>Metazoa</taxon>
        <taxon>Spiralia</taxon>
        <taxon>Lophotrochozoa</taxon>
        <taxon>Mollusca</taxon>
        <taxon>Bivalvia</taxon>
        <taxon>Autobranchia</taxon>
        <taxon>Pteriomorphia</taxon>
        <taxon>Ostreida</taxon>
        <taxon>Ostreoidea</taxon>
        <taxon>Ostreidae</taxon>
        <taxon>Magallana</taxon>
    </lineage>
</organism>
<dbReference type="InterPro" id="IPR036398">
    <property type="entry name" value="CA_dom_sf"/>
</dbReference>
<evidence type="ECO:0000259" key="11">
    <source>
        <dbReference type="PROSITE" id="PS51144"/>
    </source>
</evidence>
<dbReference type="PROSITE" id="PS00162">
    <property type="entry name" value="ALPHA_CA_1"/>
    <property type="match status" value="1"/>
</dbReference>
<dbReference type="CDD" id="cd00326">
    <property type="entry name" value="alpha_CA"/>
    <property type="match status" value="1"/>
</dbReference>
<keyword evidence="8 10" id="KW-0456">Lyase</keyword>
<dbReference type="Pfam" id="PF00194">
    <property type="entry name" value="Carb_anhydrase"/>
    <property type="match status" value="2"/>
</dbReference>
<dbReference type="GO" id="GO:0008270">
    <property type="term" value="F:zinc ion binding"/>
    <property type="evidence" value="ECO:0007669"/>
    <property type="project" value="UniProtKB-UniRule"/>
</dbReference>
<evidence type="ECO:0000256" key="3">
    <source>
        <dbReference type="ARBA" id="ARBA00010718"/>
    </source>
</evidence>
<name>A0A8W8J5M4_MAGGI</name>
<dbReference type="InterPro" id="IPR001148">
    <property type="entry name" value="CA_dom"/>
</dbReference>
<feature type="domain" description="Alpha-carbonic anhydrase" evidence="11">
    <location>
        <begin position="45"/>
        <end position="395"/>
    </location>
</feature>
<dbReference type="OrthoDB" id="429145at2759"/>
<accession>A0A8W8J5M4</accession>
<feature type="chain" id="PRO_5036517275" description="Carbonic anhydrase" evidence="10">
    <location>
        <begin position="23"/>
        <end position="419"/>
    </location>
</feature>
<dbReference type="EnsemblMetazoa" id="G16842.1">
    <property type="protein sequence ID" value="G16842.1:cds"/>
    <property type="gene ID" value="G16842"/>
</dbReference>
<dbReference type="InterPro" id="IPR018338">
    <property type="entry name" value="Carbonic_anhydrase_a-class_CS"/>
</dbReference>
<sequence>MVAARGAIAFGILVTILDPAHATSLYSNDRQVADNCCSGCNSSTSHFGYTEATCHGPTHWHQITYDWRFCGRSTQSPVNIGTTSSIYRPDLKAFPLRFRNLCLRIPARIRNNGHSPHFDTENEAVGLYNVPGLPGQKFTFNEFHIHLGRRLPEGSEHLVDGNKFPMEAHLVFYNARYGDAVTAKRSPRGLAVIGVMIQVAEDGDETDDVYIERKDKDCGAKRHRPYSRCVCNDKNPYSAYFCKSSGKCKCKDDNDCPGSSKCRRNDVIPGGYCGKPKGCRVRFARNLSYIMEQYYEKIRFYTNVARRLEDRQWVPVTEGISVSDVLPYDWSYFTYQGSLTTPPCYETVTWINMRCPIKVSRRAYNDLALVRDVNGPPLRIFGLDRPPQRGMYGGPGVTIGRNFQWDTVGRETKFCSRNK</sequence>
<keyword evidence="6 10" id="KW-0479">Metal-binding</keyword>
<comment type="similarity">
    <text evidence="3 10">Belongs to the alpha-carbonic anhydrase family.</text>
</comment>
<feature type="signal peptide" evidence="10">
    <location>
        <begin position="1"/>
        <end position="22"/>
    </location>
</feature>
<dbReference type="EC" id="4.2.1.1" evidence="4 10"/>
<dbReference type="SUPFAM" id="SSF51069">
    <property type="entry name" value="Carbonic anhydrase"/>
    <property type="match status" value="1"/>
</dbReference>
<dbReference type="SMART" id="SM01057">
    <property type="entry name" value="Carb_anhydrase"/>
    <property type="match status" value="1"/>
</dbReference>
<comment type="catalytic activity">
    <reaction evidence="9 10">
        <text>hydrogencarbonate + H(+) = CO2 + H2O</text>
        <dbReference type="Rhea" id="RHEA:10748"/>
        <dbReference type="ChEBI" id="CHEBI:15377"/>
        <dbReference type="ChEBI" id="CHEBI:15378"/>
        <dbReference type="ChEBI" id="CHEBI:16526"/>
        <dbReference type="ChEBI" id="CHEBI:17544"/>
        <dbReference type="EC" id="4.2.1.1"/>
    </reaction>
</comment>
<keyword evidence="7 10" id="KW-0862">Zinc</keyword>